<dbReference type="OrthoDB" id="5081092at2759"/>
<comment type="caution">
    <text evidence="1">The sequence shown here is derived from an EMBL/GenBank/DDBJ whole genome shotgun (WGS) entry which is preliminary data.</text>
</comment>
<keyword evidence="2" id="KW-1185">Reference proteome</keyword>
<dbReference type="RefSeq" id="XP_045952283.1">
    <property type="nucleotide sequence ID" value="XM_046109490.1"/>
</dbReference>
<protein>
    <recommendedName>
        <fullName evidence="3">F-box domain-containing protein</fullName>
    </recommendedName>
</protein>
<reference evidence="1" key="1">
    <citation type="journal article" date="2021" name="Nat. Commun.">
        <title>Genetic determinants of endophytism in the Arabidopsis root mycobiome.</title>
        <authorList>
            <person name="Mesny F."/>
            <person name="Miyauchi S."/>
            <person name="Thiergart T."/>
            <person name="Pickel B."/>
            <person name="Atanasova L."/>
            <person name="Karlsson M."/>
            <person name="Huettel B."/>
            <person name="Barry K.W."/>
            <person name="Haridas S."/>
            <person name="Chen C."/>
            <person name="Bauer D."/>
            <person name="Andreopoulos W."/>
            <person name="Pangilinan J."/>
            <person name="LaButti K."/>
            <person name="Riley R."/>
            <person name="Lipzen A."/>
            <person name="Clum A."/>
            <person name="Drula E."/>
            <person name="Henrissat B."/>
            <person name="Kohler A."/>
            <person name="Grigoriev I.V."/>
            <person name="Martin F.M."/>
            <person name="Hacquard S."/>
        </authorList>
    </citation>
    <scope>NUCLEOTIDE SEQUENCE</scope>
    <source>
        <strain evidence="1">MPI-SDFR-AT-0073</strain>
    </source>
</reference>
<evidence type="ECO:0000313" key="1">
    <source>
        <dbReference type="EMBL" id="KAH6645769.1"/>
    </source>
</evidence>
<proteinExistence type="predicted"/>
<evidence type="ECO:0008006" key="3">
    <source>
        <dbReference type="Google" id="ProtNLM"/>
    </source>
</evidence>
<organism evidence="1 2">
    <name type="scientific">Truncatella angustata</name>
    <dbReference type="NCBI Taxonomy" id="152316"/>
    <lineage>
        <taxon>Eukaryota</taxon>
        <taxon>Fungi</taxon>
        <taxon>Dikarya</taxon>
        <taxon>Ascomycota</taxon>
        <taxon>Pezizomycotina</taxon>
        <taxon>Sordariomycetes</taxon>
        <taxon>Xylariomycetidae</taxon>
        <taxon>Amphisphaeriales</taxon>
        <taxon>Sporocadaceae</taxon>
        <taxon>Truncatella</taxon>
    </lineage>
</organism>
<sequence>MCQTTLGMMAEGSTKRSTRLSDFHNQSPIVYILPDEMLHHVCAVLATDNPRLLLPVCLVDRRLQRIASPLLVYSWRHGRHTNASVFVQHLHHHPEVRREIRQLKLRSVITEYVWKTHLPPIQSWSRPTVDWSEKDPVVEEVSSSLKDSDSLVRQL</sequence>
<accession>A0A9P8U908</accession>
<evidence type="ECO:0000313" key="2">
    <source>
        <dbReference type="Proteomes" id="UP000758603"/>
    </source>
</evidence>
<dbReference type="Proteomes" id="UP000758603">
    <property type="component" value="Unassembled WGS sequence"/>
</dbReference>
<dbReference type="EMBL" id="JAGPXC010000010">
    <property type="protein sequence ID" value="KAH6645769.1"/>
    <property type="molecule type" value="Genomic_DNA"/>
</dbReference>
<dbReference type="AlphaFoldDB" id="A0A9P8U908"/>
<gene>
    <name evidence="1" type="ORF">BKA67DRAFT_85505</name>
</gene>
<name>A0A9P8U908_9PEZI</name>
<dbReference type="GeneID" id="70138381"/>